<evidence type="ECO:0000256" key="4">
    <source>
        <dbReference type="ARBA" id="ARBA00022827"/>
    </source>
</evidence>
<evidence type="ECO:0000313" key="9">
    <source>
        <dbReference type="Proteomes" id="UP001295794"/>
    </source>
</evidence>
<dbReference type="SUPFAM" id="SSF54373">
    <property type="entry name" value="FAD-linked reductases, C-terminal domain"/>
    <property type="match status" value="1"/>
</dbReference>
<dbReference type="PROSITE" id="PS00624">
    <property type="entry name" value="GMC_OXRED_2"/>
    <property type="match status" value="1"/>
</dbReference>
<dbReference type="Pfam" id="PF00732">
    <property type="entry name" value="GMC_oxred_N"/>
    <property type="match status" value="1"/>
</dbReference>
<evidence type="ECO:0000259" key="7">
    <source>
        <dbReference type="PROSITE" id="PS00624"/>
    </source>
</evidence>
<dbReference type="AlphaFoldDB" id="A0AAD2K541"/>
<keyword evidence="3" id="KW-0285">Flavoprotein</keyword>
<dbReference type="Gene3D" id="3.50.50.60">
    <property type="entry name" value="FAD/NAD(P)-binding domain"/>
    <property type="match status" value="1"/>
</dbReference>
<feature type="binding site" evidence="6">
    <location>
        <begin position="652"/>
        <end position="653"/>
    </location>
    <ligand>
        <name>FAD</name>
        <dbReference type="ChEBI" id="CHEBI:57692"/>
    </ligand>
</feature>
<feature type="binding site" evidence="6">
    <location>
        <position position="196"/>
    </location>
    <ligand>
        <name>FAD</name>
        <dbReference type="ChEBI" id="CHEBI:57692"/>
    </ligand>
</feature>
<dbReference type="SUPFAM" id="SSF51905">
    <property type="entry name" value="FAD/NAD(P)-binding domain"/>
    <property type="match status" value="1"/>
</dbReference>
<evidence type="ECO:0000256" key="2">
    <source>
        <dbReference type="ARBA" id="ARBA00010790"/>
    </source>
</evidence>
<proteinExistence type="inferred from homology"/>
<dbReference type="Gene3D" id="3.30.560.10">
    <property type="entry name" value="Glucose Oxidase, domain 3"/>
    <property type="match status" value="1"/>
</dbReference>
<evidence type="ECO:0000313" key="8">
    <source>
        <dbReference type="EMBL" id="CAK5279685.1"/>
    </source>
</evidence>
<reference evidence="8" key="1">
    <citation type="submission" date="2023-11" db="EMBL/GenBank/DDBJ databases">
        <authorList>
            <person name="De Vega J J."/>
            <person name="De Vega J J."/>
        </authorList>
    </citation>
    <scope>NUCLEOTIDE SEQUENCE</scope>
</reference>
<evidence type="ECO:0000256" key="5">
    <source>
        <dbReference type="PIRSR" id="PIRSR000137-1"/>
    </source>
</evidence>
<feature type="binding site" evidence="6">
    <location>
        <position position="345"/>
    </location>
    <ligand>
        <name>FAD</name>
        <dbReference type="ChEBI" id="CHEBI:57692"/>
    </ligand>
</feature>
<dbReference type="GO" id="GO:0050660">
    <property type="term" value="F:flavin adenine dinucleotide binding"/>
    <property type="evidence" value="ECO:0007669"/>
    <property type="project" value="InterPro"/>
</dbReference>
<gene>
    <name evidence="8" type="ORF">MYCIT1_LOCUS29883</name>
</gene>
<keyword evidence="9" id="KW-1185">Reference proteome</keyword>
<accession>A0AAD2K541</accession>
<organism evidence="8 9">
    <name type="scientific">Mycena citricolor</name>
    <dbReference type="NCBI Taxonomy" id="2018698"/>
    <lineage>
        <taxon>Eukaryota</taxon>
        <taxon>Fungi</taxon>
        <taxon>Dikarya</taxon>
        <taxon>Basidiomycota</taxon>
        <taxon>Agaricomycotina</taxon>
        <taxon>Agaricomycetes</taxon>
        <taxon>Agaricomycetidae</taxon>
        <taxon>Agaricales</taxon>
        <taxon>Marasmiineae</taxon>
        <taxon>Mycenaceae</taxon>
        <taxon>Mycena</taxon>
    </lineage>
</organism>
<protein>
    <recommendedName>
        <fullName evidence="7">Glucose-methanol-choline oxidoreductase N-terminal domain-containing protein</fullName>
    </recommendedName>
</protein>
<dbReference type="PANTHER" id="PTHR11552">
    <property type="entry name" value="GLUCOSE-METHANOL-CHOLINE GMC OXIDOREDUCTASE"/>
    <property type="match status" value="1"/>
</dbReference>
<dbReference type="InterPro" id="IPR007867">
    <property type="entry name" value="GMC_OxRtase_C"/>
</dbReference>
<comment type="cofactor">
    <cofactor evidence="1 6">
        <name>FAD</name>
        <dbReference type="ChEBI" id="CHEBI:57692"/>
    </cofactor>
</comment>
<dbReference type="PIRSF" id="PIRSF000137">
    <property type="entry name" value="Alcohol_oxidase"/>
    <property type="match status" value="1"/>
</dbReference>
<dbReference type="InterPro" id="IPR036188">
    <property type="entry name" value="FAD/NAD-bd_sf"/>
</dbReference>
<dbReference type="InterPro" id="IPR012132">
    <property type="entry name" value="GMC_OxRdtase"/>
</dbReference>
<dbReference type="GO" id="GO:0016614">
    <property type="term" value="F:oxidoreductase activity, acting on CH-OH group of donors"/>
    <property type="evidence" value="ECO:0007669"/>
    <property type="project" value="InterPro"/>
</dbReference>
<dbReference type="EMBL" id="CAVNYO010000440">
    <property type="protein sequence ID" value="CAK5279685.1"/>
    <property type="molecule type" value="Genomic_DNA"/>
</dbReference>
<feature type="active site" description="Proton donor" evidence="5">
    <location>
        <position position="607"/>
    </location>
</feature>
<evidence type="ECO:0000256" key="3">
    <source>
        <dbReference type="ARBA" id="ARBA00022630"/>
    </source>
</evidence>
<dbReference type="InterPro" id="IPR000172">
    <property type="entry name" value="GMC_OxRdtase_N"/>
</dbReference>
<keyword evidence="4 6" id="KW-0274">FAD</keyword>
<dbReference type="Proteomes" id="UP001295794">
    <property type="component" value="Unassembled WGS sequence"/>
</dbReference>
<feature type="active site" description="Proton acceptor" evidence="5">
    <location>
        <position position="651"/>
    </location>
</feature>
<evidence type="ECO:0000256" key="1">
    <source>
        <dbReference type="ARBA" id="ARBA00001974"/>
    </source>
</evidence>
<comment type="caution">
    <text evidence="8">The sequence shown here is derived from an EMBL/GenBank/DDBJ whole genome shotgun (WGS) entry which is preliminary data.</text>
</comment>
<sequence length="675" mass="71229">MDDLIDIHSATVRQTVVAIEPPFVRPGTWGLRRTIWDASEPFLRAGQLRNFSHRFSPSPPPPPFPFPVQSLSTFSHERPAMVALKLSIASVLSILAGVKAGFVAGPAQLAALNLQPDYIIVGGGTAGSVVASRLSEWSNLTILLLEAGGSDAGVSDIIVPFLCFSATPGTPLDWNYTTTAQPGLGGRSIPYPRGYVLGGSSSVNYMMYNRGSQDDWNNYAKVAGDNGWSWGNVYPYMLKSEKWTAPADGHNTTGEFNPAVHSNQGLLSVSLPGAPSDIDTRVVAATQQLSSEFPANVDVNSGKTLGVAWMQASINGAVRSSSSTAYLSSGVTGRSNLNVALNTRVTRILPVTGTDFRTVEYVDASGKKYTLTAKKEVILSAGSIGTPSILMHSGIGDSAALKPLGITPLVNLPSVGKNMSDHVLLPTRYLVNSTNTLETIERSTAVQQQLLSLWQSSGQGPFVNSPGNHIGFFRVPTSLSKTFAGYKDASAGPTSGHYEFIIAAGSLPPAPPAGNFMGIIIGLVSPTARGSVTISSSNPLDAPLINPNLVGTSQDQFVLREAMRASARFAAAPAFDDYVLENGSFSPNATDSALNSYIAANAQTVFHPVGTASMSPYGAQWGVVNPDLTVKKTTGLRIVDLSVLPVVPAGHPQGPAYFLAERASDLIKYQPVHSS</sequence>
<feature type="domain" description="Glucose-methanol-choline oxidoreductase N-terminal" evidence="7">
    <location>
        <begin position="382"/>
        <end position="396"/>
    </location>
</feature>
<comment type="similarity">
    <text evidence="2">Belongs to the GMC oxidoreductase family.</text>
</comment>
<dbReference type="PANTHER" id="PTHR11552:SF147">
    <property type="entry name" value="CHOLINE DEHYDROGENASE, MITOCHONDRIAL"/>
    <property type="match status" value="1"/>
</dbReference>
<evidence type="ECO:0000256" key="6">
    <source>
        <dbReference type="PIRSR" id="PIRSR000137-2"/>
    </source>
</evidence>
<name>A0AAD2K541_9AGAR</name>
<dbReference type="Pfam" id="PF05199">
    <property type="entry name" value="GMC_oxred_C"/>
    <property type="match status" value="1"/>
</dbReference>